<comment type="pathway">
    <text evidence="1 12">Cofactor biosynthesis; pyridoxine 5'-phosphate biosynthesis; pyridoxine 5'-phosphate from D-erythrose 4-phosphate: step 3/5.</text>
</comment>
<evidence type="ECO:0000256" key="3">
    <source>
        <dbReference type="ARBA" id="ARBA00006904"/>
    </source>
</evidence>
<dbReference type="OrthoDB" id="9809412at2"/>
<dbReference type="GO" id="GO:0006564">
    <property type="term" value="P:L-serine biosynthetic process"/>
    <property type="evidence" value="ECO:0007669"/>
    <property type="project" value="UniProtKB-UniRule"/>
</dbReference>
<name>A0A0W0V7M9_9GAMM</name>
<dbReference type="PROSITE" id="PS00595">
    <property type="entry name" value="AA_TRANSFER_CLASS_5"/>
    <property type="match status" value="1"/>
</dbReference>
<dbReference type="FunFam" id="3.90.1150.10:FF:000006">
    <property type="entry name" value="Phosphoserine aminotransferase"/>
    <property type="match status" value="1"/>
</dbReference>
<evidence type="ECO:0000256" key="1">
    <source>
        <dbReference type="ARBA" id="ARBA00004915"/>
    </source>
</evidence>
<dbReference type="PATRIC" id="fig|456.5.peg.477"/>
<protein>
    <recommendedName>
        <fullName evidence="12">Phosphoserine aminotransferase</fullName>
        <ecNumber evidence="12">2.6.1.52</ecNumber>
    </recommendedName>
    <alternativeName>
        <fullName evidence="12">Phosphohydroxythreonine aminotransferase</fullName>
        <shortName evidence="12">PSAT</shortName>
    </alternativeName>
</protein>
<feature type="binding site" evidence="12">
    <location>
        <position position="171"/>
    </location>
    <ligand>
        <name>pyridoxal 5'-phosphate</name>
        <dbReference type="ChEBI" id="CHEBI:597326"/>
    </ligand>
</feature>
<feature type="binding site" evidence="12">
    <location>
        <position position="42"/>
    </location>
    <ligand>
        <name>L-glutamate</name>
        <dbReference type="ChEBI" id="CHEBI:29985"/>
    </ligand>
</feature>
<dbReference type="EC" id="2.6.1.52" evidence="12"/>
<evidence type="ECO:0000256" key="5">
    <source>
        <dbReference type="ARBA" id="ARBA00022605"/>
    </source>
</evidence>
<dbReference type="HAMAP" id="MF_00160">
    <property type="entry name" value="SerC_aminotrans_5"/>
    <property type="match status" value="1"/>
</dbReference>
<dbReference type="PANTHER" id="PTHR43247:SF1">
    <property type="entry name" value="PHOSPHOSERINE AMINOTRANSFERASE"/>
    <property type="match status" value="1"/>
</dbReference>
<evidence type="ECO:0000256" key="4">
    <source>
        <dbReference type="ARBA" id="ARBA00022576"/>
    </source>
</evidence>
<feature type="binding site" evidence="12">
    <location>
        <begin position="76"/>
        <end position="77"/>
    </location>
    <ligand>
        <name>pyridoxal 5'-phosphate</name>
        <dbReference type="ChEBI" id="CHEBI:597326"/>
    </ligand>
</feature>
<dbReference type="GO" id="GO:0004648">
    <property type="term" value="F:O-phospho-L-serine:2-oxoglutarate aminotransferase activity"/>
    <property type="evidence" value="ECO:0007669"/>
    <property type="project" value="UniProtKB-UniRule"/>
</dbReference>
<evidence type="ECO:0000256" key="2">
    <source>
        <dbReference type="ARBA" id="ARBA00005099"/>
    </source>
</evidence>
<dbReference type="Pfam" id="PF00266">
    <property type="entry name" value="Aminotran_5"/>
    <property type="match status" value="1"/>
</dbReference>
<dbReference type="GO" id="GO:0008615">
    <property type="term" value="P:pyridoxine biosynthetic process"/>
    <property type="evidence" value="ECO:0007669"/>
    <property type="project" value="UniProtKB-UniRule"/>
</dbReference>
<comment type="catalytic activity">
    <reaction evidence="11 12 13">
        <text>O-phospho-L-serine + 2-oxoglutarate = 3-phosphooxypyruvate + L-glutamate</text>
        <dbReference type="Rhea" id="RHEA:14329"/>
        <dbReference type="ChEBI" id="CHEBI:16810"/>
        <dbReference type="ChEBI" id="CHEBI:18110"/>
        <dbReference type="ChEBI" id="CHEBI:29985"/>
        <dbReference type="ChEBI" id="CHEBI:57524"/>
        <dbReference type="EC" id="2.6.1.52"/>
    </reaction>
</comment>
<keyword evidence="8 12" id="KW-0664">Pyridoxine biosynthesis</keyword>
<evidence type="ECO:0000256" key="8">
    <source>
        <dbReference type="ARBA" id="ARBA00023096"/>
    </source>
</evidence>
<dbReference type="PIRSF" id="PIRSF000525">
    <property type="entry name" value="SerC"/>
    <property type="match status" value="1"/>
</dbReference>
<comment type="catalytic activity">
    <reaction evidence="10 12">
        <text>4-(phosphooxy)-L-threonine + 2-oxoglutarate = (R)-3-hydroxy-2-oxo-4-phosphooxybutanoate + L-glutamate</text>
        <dbReference type="Rhea" id="RHEA:16573"/>
        <dbReference type="ChEBI" id="CHEBI:16810"/>
        <dbReference type="ChEBI" id="CHEBI:29985"/>
        <dbReference type="ChEBI" id="CHEBI:58452"/>
        <dbReference type="ChEBI" id="CHEBI:58538"/>
        <dbReference type="EC" id="2.6.1.52"/>
    </reaction>
</comment>
<feature type="binding site" evidence="12">
    <location>
        <position position="102"/>
    </location>
    <ligand>
        <name>pyridoxal 5'-phosphate</name>
        <dbReference type="ChEBI" id="CHEBI:597326"/>
    </ligand>
</feature>
<evidence type="ECO:0000313" key="15">
    <source>
        <dbReference type="EMBL" id="KTD16146.1"/>
    </source>
</evidence>
<dbReference type="GO" id="GO:0030170">
    <property type="term" value="F:pyridoxal phosphate binding"/>
    <property type="evidence" value="ECO:0007669"/>
    <property type="project" value="UniProtKB-UniRule"/>
</dbReference>
<dbReference type="InterPro" id="IPR015422">
    <property type="entry name" value="PyrdxlP-dep_Trfase_small"/>
</dbReference>
<comment type="function">
    <text evidence="12">Catalyzes the reversible conversion of 3-phosphohydroxypyruvate to phosphoserine and of 3-hydroxy-2-oxo-4-phosphonooxybutanoate to phosphohydroxythreonine.</text>
</comment>
<accession>A0A0W0V7M9</accession>
<feature type="domain" description="Aminotransferase class V" evidence="14">
    <location>
        <begin position="5"/>
        <end position="347"/>
    </location>
</feature>
<evidence type="ECO:0000256" key="6">
    <source>
        <dbReference type="ARBA" id="ARBA00022679"/>
    </source>
</evidence>
<feature type="binding site" evidence="12">
    <location>
        <position position="194"/>
    </location>
    <ligand>
        <name>pyridoxal 5'-phosphate</name>
        <dbReference type="ChEBI" id="CHEBI:597326"/>
    </ligand>
</feature>
<keyword evidence="6 12" id="KW-0808">Transferase</keyword>
<dbReference type="NCBIfam" id="TIGR01364">
    <property type="entry name" value="serC_1"/>
    <property type="match status" value="1"/>
</dbReference>
<dbReference type="InterPro" id="IPR000192">
    <property type="entry name" value="Aminotrans_V_dom"/>
</dbReference>
<feature type="modified residue" description="N6-(pyridoxal phosphate)lysine" evidence="12">
    <location>
        <position position="195"/>
    </location>
</feature>
<dbReference type="InterPro" id="IPR015421">
    <property type="entry name" value="PyrdxlP-dep_Trfase_major"/>
</dbReference>
<dbReference type="AlphaFoldDB" id="A0A0W0V7M9"/>
<keyword evidence="9 12" id="KW-0718">Serine biosynthesis</keyword>
<comment type="subunit">
    <text evidence="12">Homodimer.</text>
</comment>
<dbReference type="Proteomes" id="UP000055035">
    <property type="component" value="Unassembled WGS sequence"/>
</dbReference>
<dbReference type="Gene3D" id="3.90.1150.10">
    <property type="entry name" value="Aspartate Aminotransferase, domain 1"/>
    <property type="match status" value="1"/>
</dbReference>
<evidence type="ECO:0000256" key="10">
    <source>
        <dbReference type="ARBA" id="ARBA00047630"/>
    </source>
</evidence>
<keyword evidence="7 12" id="KW-0663">Pyridoxal phosphate</keyword>
<evidence type="ECO:0000256" key="12">
    <source>
        <dbReference type="HAMAP-Rule" id="MF_00160"/>
    </source>
</evidence>
<evidence type="ECO:0000256" key="9">
    <source>
        <dbReference type="ARBA" id="ARBA00023299"/>
    </source>
</evidence>
<gene>
    <name evidence="12 15" type="primary">serC</name>
    <name evidence="15" type="ORF">Ljor_0452</name>
</gene>
<dbReference type="SUPFAM" id="SSF53383">
    <property type="entry name" value="PLP-dependent transferases"/>
    <property type="match status" value="1"/>
</dbReference>
<dbReference type="InterPro" id="IPR020578">
    <property type="entry name" value="Aminotrans_V_PyrdxlP_BS"/>
</dbReference>
<dbReference type="NCBIfam" id="NF003764">
    <property type="entry name" value="PRK05355.1"/>
    <property type="match status" value="1"/>
</dbReference>
<evidence type="ECO:0000259" key="14">
    <source>
        <dbReference type="Pfam" id="PF00266"/>
    </source>
</evidence>
<evidence type="ECO:0000256" key="13">
    <source>
        <dbReference type="RuleBase" id="RU004505"/>
    </source>
</evidence>
<dbReference type="GO" id="GO:0005737">
    <property type="term" value="C:cytoplasm"/>
    <property type="evidence" value="ECO:0007669"/>
    <property type="project" value="UniProtKB-SubCell"/>
</dbReference>
<comment type="pathway">
    <text evidence="2 12 13">Amino-acid biosynthesis; L-serine biosynthesis; L-serine from 3-phospho-D-glycerate: step 2/3.</text>
</comment>
<dbReference type="InterPro" id="IPR015424">
    <property type="entry name" value="PyrdxlP-dep_Trfase"/>
</dbReference>
<evidence type="ECO:0000256" key="7">
    <source>
        <dbReference type="ARBA" id="ARBA00022898"/>
    </source>
</evidence>
<comment type="caution">
    <text evidence="15">The sequence shown here is derived from an EMBL/GenBank/DDBJ whole genome shotgun (WGS) entry which is preliminary data.</text>
</comment>
<dbReference type="UniPathway" id="UPA00244">
    <property type="reaction ID" value="UER00311"/>
</dbReference>
<evidence type="ECO:0000256" key="11">
    <source>
        <dbReference type="ARBA" id="ARBA00049007"/>
    </source>
</evidence>
<proteinExistence type="inferred from homology"/>
<comment type="similarity">
    <text evidence="3 12">Belongs to the class-V pyridoxal-phosphate-dependent aminotransferase family. SerC subfamily.</text>
</comment>
<reference evidence="15 16" key="1">
    <citation type="submission" date="2015-11" db="EMBL/GenBank/DDBJ databases">
        <title>Genomic analysis of 38 Legionella species identifies large and diverse effector repertoires.</title>
        <authorList>
            <person name="Burstein D."/>
            <person name="Amaro F."/>
            <person name="Zusman T."/>
            <person name="Lifshitz Z."/>
            <person name="Cohen O."/>
            <person name="Gilbert J.A."/>
            <person name="Pupko T."/>
            <person name="Shuman H.A."/>
            <person name="Segal G."/>
        </authorList>
    </citation>
    <scope>NUCLEOTIDE SEQUENCE [LARGE SCALE GENOMIC DNA]</scope>
    <source>
        <strain evidence="15 16">BL-540</strain>
    </source>
</reference>
<keyword evidence="12" id="KW-0963">Cytoplasm</keyword>
<dbReference type="FunFam" id="3.40.640.10:FF:000010">
    <property type="entry name" value="Phosphoserine aminotransferase"/>
    <property type="match status" value="1"/>
</dbReference>
<dbReference type="STRING" id="456.Ljor_0452"/>
<keyword evidence="4 12" id="KW-0032">Aminotransferase</keyword>
<dbReference type="RefSeq" id="WP_058472145.1">
    <property type="nucleotide sequence ID" value="NZ_CAAAIC010000007.1"/>
</dbReference>
<feature type="binding site" evidence="12">
    <location>
        <position position="152"/>
    </location>
    <ligand>
        <name>pyridoxal 5'-phosphate</name>
        <dbReference type="ChEBI" id="CHEBI:597326"/>
    </ligand>
</feature>
<comment type="cofactor">
    <cofactor evidence="12">
        <name>pyridoxal 5'-phosphate</name>
        <dbReference type="ChEBI" id="CHEBI:597326"/>
    </cofactor>
    <text evidence="12">Binds 1 pyridoxal phosphate per subunit.</text>
</comment>
<dbReference type="InterPro" id="IPR022278">
    <property type="entry name" value="Pser_aminoTfrase"/>
</dbReference>
<dbReference type="Gene3D" id="3.40.640.10">
    <property type="entry name" value="Type I PLP-dependent aspartate aminotransferase-like (Major domain)"/>
    <property type="match status" value="1"/>
</dbReference>
<keyword evidence="5 12" id="KW-0028">Amino-acid biosynthesis</keyword>
<evidence type="ECO:0000313" key="16">
    <source>
        <dbReference type="Proteomes" id="UP000055035"/>
    </source>
</evidence>
<dbReference type="UniPathway" id="UPA00135">
    <property type="reaction ID" value="UER00197"/>
</dbReference>
<comment type="caution">
    <text evidence="12">Lacks conserved residue(s) required for the propagation of feature annotation.</text>
</comment>
<sequence length="360" mass="40501">MNRGFNFGAGPAMLPEPILKEVQTELLNWQNTGMSIMEIGHRTPEFIELMAKAEQGLRELLHIPSNYHVLFLGGAARTQFAMIALNFLDQSEQGAYLISGIWSALAFKEACKLKNAYCVASSESQGFVDWPEMTDWQIQDKTRYLYFTSNETINGIRLKAPTFTGLPLIADMTSSILSEPIDVQNYHLIFAGAQKNIANSGLTVVIVRDEFLNSIGDKILPTMLDYRIHAMEHSIYATPPTFNCYIALKMFDWLKQQGGVKAIYEVNCKKANMLYDYIDSSSFYSCKIAKQARSLVNVCFTLKKSDLEPIFLTKASRRGLLALKGHRAVGGLRASLYNSMPLVAVEQLIEFMCDFAKEYD</sequence>
<dbReference type="PANTHER" id="PTHR43247">
    <property type="entry name" value="PHOSPHOSERINE AMINOTRANSFERASE"/>
    <property type="match status" value="1"/>
</dbReference>
<keyword evidence="16" id="KW-1185">Reference proteome</keyword>
<dbReference type="EMBL" id="LNYJ01000011">
    <property type="protein sequence ID" value="KTD16146.1"/>
    <property type="molecule type" value="Genomic_DNA"/>
</dbReference>
<comment type="subcellular location">
    <subcellularLocation>
        <location evidence="12">Cytoplasm</location>
    </subcellularLocation>
</comment>
<organism evidence="15 16">
    <name type="scientific">Legionella jordanis</name>
    <dbReference type="NCBI Taxonomy" id="456"/>
    <lineage>
        <taxon>Bacteria</taxon>
        <taxon>Pseudomonadati</taxon>
        <taxon>Pseudomonadota</taxon>
        <taxon>Gammaproteobacteria</taxon>
        <taxon>Legionellales</taxon>
        <taxon>Legionellaceae</taxon>
        <taxon>Legionella</taxon>
    </lineage>
</organism>